<organism evidence="2 3">
    <name type="scientific">Steroidobacter gossypii</name>
    <dbReference type="NCBI Taxonomy" id="2805490"/>
    <lineage>
        <taxon>Bacteria</taxon>
        <taxon>Pseudomonadati</taxon>
        <taxon>Pseudomonadota</taxon>
        <taxon>Gammaproteobacteria</taxon>
        <taxon>Steroidobacterales</taxon>
        <taxon>Steroidobacteraceae</taxon>
        <taxon>Steroidobacter</taxon>
    </lineage>
</organism>
<feature type="transmembrane region" description="Helical" evidence="1">
    <location>
        <begin position="173"/>
        <end position="195"/>
    </location>
</feature>
<feature type="transmembrane region" description="Helical" evidence="1">
    <location>
        <begin position="54"/>
        <end position="74"/>
    </location>
</feature>
<feature type="transmembrane region" description="Helical" evidence="1">
    <location>
        <begin position="295"/>
        <end position="316"/>
    </location>
</feature>
<feature type="transmembrane region" description="Helical" evidence="1">
    <location>
        <begin position="86"/>
        <end position="107"/>
    </location>
</feature>
<dbReference type="InterPro" id="IPR043745">
    <property type="entry name" value="DUF5690"/>
</dbReference>
<name>A0ABS1X3P2_9GAMM</name>
<keyword evidence="3" id="KW-1185">Reference proteome</keyword>
<reference evidence="2 3" key="1">
    <citation type="journal article" date="2021" name="Int. J. Syst. Evol. Microbiol.">
        <title>Steroidobacter gossypii sp. nov., isolated from soil of cotton cropping field.</title>
        <authorList>
            <person name="Huang R."/>
            <person name="Yang S."/>
            <person name="Zhen C."/>
            <person name="Liu W."/>
        </authorList>
    </citation>
    <scope>NUCLEOTIDE SEQUENCE [LARGE SCALE GENOMIC DNA]</scope>
    <source>
        <strain evidence="2 3">S1-65</strain>
    </source>
</reference>
<dbReference type="RefSeq" id="WP_203169942.1">
    <property type="nucleotide sequence ID" value="NZ_JAEVLS010000006.1"/>
</dbReference>
<proteinExistence type="predicted"/>
<feature type="transmembrane region" description="Helical" evidence="1">
    <location>
        <begin position="12"/>
        <end position="34"/>
    </location>
</feature>
<evidence type="ECO:0000313" key="3">
    <source>
        <dbReference type="Proteomes" id="UP000661077"/>
    </source>
</evidence>
<keyword evidence="1" id="KW-1133">Transmembrane helix</keyword>
<feature type="transmembrane region" description="Helical" evidence="1">
    <location>
        <begin position="113"/>
        <end position="133"/>
    </location>
</feature>
<protein>
    <recommendedName>
        <fullName evidence="4">MFS transporter</fullName>
    </recommendedName>
</protein>
<feature type="transmembrane region" description="Helical" evidence="1">
    <location>
        <begin position="328"/>
        <end position="347"/>
    </location>
</feature>
<evidence type="ECO:0000256" key="1">
    <source>
        <dbReference type="SAM" id="Phobius"/>
    </source>
</evidence>
<dbReference type="Proteomes" id="UP000661077">
    <property type="component" value="Unassembled WGS sequence"/>
</dbReference>
<keyword evidence="1" id="KW-0472">Membrane</keyword>
<feature type="transmembrane region" description="Helical" evidence="1">
    <location>
        <begin position="359"/>
        <end position="379"/>
    </location>
</feature>
<dbReference type="Pfam" id="PF18943">
    <property type="entry name" value="DUF5690"/>
    <property type="match status" value="1"/>
</dbReference>
<feature type="transmembrane region" description="Helical" evidence="1">
    <location>
        <begin position="140"/>
        <end position="161"/>
    </location>
</feature>
<feature type="transmembrane region" description="Helical" evidence="1">
    <location>
        <begin position="399"/>
        <end position="416"/>
    </location>
</feature>
<feature type="transmembrane region" description="Helical" evidence="1">
    <location>
        <begin position="270"/>
        <end position="288"/>
    </location>
</feature>
<comment type="caution">
    <text evidence="2">The sequence shown here is derived from an EMBL/GenBank/DDBJ whole genome shotgun (WGS) entry which is preliminary data.</text>
</comment>
<evidence type="ECO:0008006" key="4">
    <source>
        <dbReference type="Google" id="ProtNLM"/>
    </source>
</evidence>
<keyword evidence="1" id="KW-0812">Transmembrane</keyword>
<feature type="transmembrane region" description="Helical" evidence="1">
    <location>
        <begin position="222"/>
        <end position="240"/>
    </location>
</feature>
<sequence>MSRPQRLSQLRLLGFTLYATSAAFLTYFSMYAFRKTFAVASFEHVDGWWHDVDFKTAIVIAQVIGYALSKFIGIKVISEMAHARRAAAIVALVMCSQVALVLFAVMPASWKPVALFLNGLPLGMIWGLVFSFLEGRRVSEVLGAGLSVSFVLSSGVVKSVGKWLVIERGVSELWMPAVTGFLFTPLLLLGVYLLSKVPAPSAADRRERNERVPMTADDRKRFFLRYMPGLVALILVYMLLTGMRDFSDNFSAEIWAGLGFGDTPSVFSTTALWTSILVLIPLAMVMFVRDNLRALLTNHALVLFGIVVLGFSTLMFEHDYLGSETWMILHSTGIYLAYIPFNCLLFDRMIAAVNDKANAGFLIYLADSMGYAGSVGILLYKQFLDVELSWVRFMIQSSWLLSILGVLLVAYSAWYFQQHLSSRAGRRELPVAS</sequence>
<evidence type="ECO:0000313" key="2">
    <source>
        <dbReference type="EMBL" id="MBM0107827.1"/>
    </source>
</evidence>
<accession>A0ABS1X3P2</accession>
<dbReference type="EMBL" id="JAEVLS010000006">
    <property type="protein sequence ID" value="MBM0107827.1"/>
    <property type="molecule type" value="Genomic_DNA"/>
</dbReference>
<gene>
    <name evidence="2" type="ORF">JM946_24090</name>
</gene>